<dbReference type="PANTHER" id="PTHR23150">
    <property type="entry name" value="SULFATASE MODIFYING FACTOR 1, 2"/>
    <property type="match status" value="1"/>
</dbReference>
<feature type="domain" description="Sulfatase-modifying factor enzyme-like" evidence="2">
    <location>
        <begin position="48"/>
        <end position="355"/>
    </location>
</feature>
<dbReference type="Proteomes" id="UP000187735">
    <property type="component" value="Chromosome"/>
</dbReference>
<keyword evidence="4" id="KW-1185">Reference proteome</keyword>
<sequence precursor="true">MKKHHTLALILLVACLSFFSAHPVAADEPQQGDVKKMNLGSGVGLELCFIPPGKFMMGSTAEEKAWATGIEGGAQPGTIREQYEGEPRPMSVSDGFWMGRTEITMAQFRRFVEDTGYVTDAEKAGGVTQVFDHEWDRYYYPSKVVHPWKSVANKSWRDPGFGIPMKEDYPVVCVSYQDMKAFCTWLTDVERKAGRLSPELEFRLPTEAEWAYACRGGSHESHYFWWGNDLMEGKGRFNISAVDFLPNRDTIWPLANAPWSDGYAFLSPVDHYGEKGRNGFGLADMCGGVWEFTLDHFDPEGGHERIHFKDKQQLSVSSPVCRGGNYFDVPGNARCAVRLGIASVSYSDSRDGFRICLGAPKKTVPVPRTE</sequence>
<dbReference type="InterPro" id="IPR016187">
    <property type="entry name" value="CTDL_fold"/>
</dbReference>
<organism evidence="3 4">
    <name type="scientific">Fuerstiella marisgermanici</name>
    <dbReference type="NCBI Taxonomy" id="1891926"/>
    <lineage>
        <taxon>Bacteria</taxon>
        <taxon>Pseudomonadati</taxon>
        <taxon>Planctomycetota</taxon>
        <taxon>Planctomycetia</taxon>
        <taxon>Planctomycetales</taxon>
        <taxon>Planctomycetaceae</taxon>
        <taxon>Fuerstiella</taxon>
    </lineage>
</organism>
<dbReference type="AlphaFoldDB" id="A0A1P8WPC5"/>
<dbReference type="GO" id="GO:0120147">
    <property type="term" value="F:formylglycine-generating oxidase activity"/>
    <property type="evidence" value="ECO:0007669"/>
    <property type="project" value="TreeGrafter"/>
</dbReference>
<name>A0A1P8WPC5_9PLAN</name>
<dbReference type="RefSeq" id="WP_077027004.1">
    <property type="nucleotide sequence ID" value="NZ_CP017641.1"/>
</dbReference>
<protein>
    <submittedName>
        <fullName evidence="3">Gliding motility-associated lipoprotein</fullName>
    </submittedName>
</protein>
<feature type="chain" id="PRO_5012139718" evidence="1">
    <location>
        <begin position="27"/>
        <end position="370"/>
    </location>
</feature>
<dbReference type="SUPFAM" id="SSF56436">
    <property type="entry name" value="C-type lectin-like"/>
    <property type="match status" value="1"/>
</dbReference>
<evidence type="ECO:0000313" key="3">
    <source>
        <dbReference type="EMBL" id="APZ95906.1"/>
    </source>
</evidence>
<accession>A0A1P8WPC5</accession>
<proteinExistence type="predicted"/>
<dbReference type="Gene3D" id="3.90.1580.10">
    <property type="entry name" value="paralog of FGE (formylglycine-generating enzyme)"/>
    <property type="match status" value="1"/>
</dbReference>
<reference evidence="3 4" key="1">
    <citation type="journal article" date="2016" name="Front. Microbiol.">
        <title>Fuerstia marisgermanicae gen. nov., sp. nov., an Unusual Member of the Phylum Planctomycetes from the German Wadden Sea.</title>
        <authorList>
            <person name="Kohn T."/>
            <person name="Heuer A."/>
            <person name="Jogler M."/>
            <person name="Vollmers J."/>
            <person name="Boedeker C."/>
            <person name="Bunk B."/>
            <person name="Rast P."/>
            <person name="Borchert D."/>
            <person name="Glockner I."/>
            <person name="Freese H.M."/>
            <person name="Klenk H.P."/>
            <person name="Overmann J."/>
            <person name="Kaster A.K."/>
            <person name="Rohde M."/>
            <person name="Wiegand S."/>
            <person name="Jogler C."/>
        </authorList>
    </citation>
    <scope>NUCLEOTIDE SEQUENCE [LARGE SCALE GENOMIC DNA]</scope>
    <source>
        <strain evidence="3 4">NH11</strain>
    </source>
</reference>
<feature type="signal peptide" evidence="1">
    <location>
        <begin position="1"/>
        <end position="26"/>
    </location>
</feature>
<keyword evidence="3" id="KW-0449">Lipoprotein</keyword>
<dbReference type="STRING" id="1891926.Fuma_05569"/>
<dbReference type="EMBL" id="CP017641">
    <property type="protein sequence ID" value="APZ95906.1"/>
    <property type="molecule type" value="Genomic_DNA"/>
</dbReference>
<dbReference type="OrthoDB" id="9812426at2"/>
<keyword evidence="1" id="KW-0732">Signal</keyword>
<dbReference type="KEGG" id="fmr:Fuma_05569"/>
<evidence type="ECO:0000256" key="1">
    <source>
        <dbReference type="SAM" id="SignalP"/>
    </source>
</evidence>
<evidence type="ECO:0000313" key="4">
    <source>
        <dbReference type="Proteomes" id="UP000187735"/>
    </source>
</evidence>
<dbReference type="InterPro" id="IPR005532">
    <property type="entry name" value="SUMF_dom"/>
</dbReference>
<dbReference type="Pfam" id="PF03781">
    <property type="entry name" value="FGE-sulfatase"/>
    <property type="match status" value="1"/>
</dbReference>
<dbReference type="PROSITE" id="PS51257">
    <property type="entry name" value="PROKAR_LIPOPROTEIN"/>
    <property type="match status" value="1"/>
</dbReference>
<evidence type="ECO:0000259" key="2">
    <source>
        <dbReference type="Pfam" id="PF03781"/>
    </source>
</evidence>
<dbReference type="PANTHER" id="PTHR23150:SF19">
    <property type="entry name" value="FORMYLGLYCINE-GENERATING ENZYME"/>
    <property type="match status" value="1"/>
</dbReference>
<gene>
    <name evidence="3" type="ORF">Fuma_05569</name>
</gene>
<dbReference type="InterPro" id="IPR042095">
    <property type="entry name" value="SUMF_sf"/>
</dbReference>
<dbReference type="InterPro" id="IPR051043">
    <property type="entry name" value="Sulfatase_Mod_Factor_Kinase"/>
</dbReference>